<dbReference type="RefSeq" id="WP_126913079.1">
    <property type="nucleotide sequence ID" value="NZ_CP034587.1"/>
</dbReference>
<feature type="domain" description="SHOCT" evidence="7">
    <location>
        <begin position="110"/>
        <end position="137"/>
    </location>
</feature>
<feature type="transmembrane region" description="Helical" evidence="6">
    <location>
        <begin position="12"/>
        <end position="32"/>
    </location>
</feature>
<keyword evidence="2" id="KW-1003">Cell membrane</keyword>
<evidence type="ECO:0000256" key="4">
    <source>
        <dbReference type="ARBA" id="ARBA00022989"/>
    </source>
</evidence>
<dbReference type="Pfam" id="PF09851">
    <property type="entry name" value="SHOCT"/>
    <property type="match status" value="1"/>
</dbReference>
<evidence type="ECO:0000313" key="9">
    <source>
        <dbReference type="EMBL" id="AZQ70514.1"/>
    </source>
</evidence>
<organism evidence="9 10">
    <name type="scientific">Streptomyces luteoverticillatus</name>
    <name type="common">Streptoverticillium luteoverticillatus</name>
    <dbReference type="NCBI Taxonomy" id="66425"/>
    <lineage>
        <taxon>Bacteria</taxon>
        <taxon>Bacillati</taxon>
        <taxon>Actinomycetota</taxon>
        <taxon>Actinomycetes</taxon>
        <taxon>Kitasatosporales</taxon>
        <taxon>Streptomycetaceae</taxon>
        <taxon>Streptomyces</taxon>
    </lineage>
</organism>
<gene>
    <name evidence="9" type="ORF">EKH77_04155</name>
</gene>
<protein>
    <submittedName>
        <fullName evidence="9">SHOCT domain-containing protein</fullName>
    </submittedName>
</protein>
<evidence type="ECO:0000256" key="2">
    <source>
        <dbReference type="ARBA" id="ARBA00022475"/>
    </source>
</evidence>
<evidence type="ECO:0000256" key="1">
    <source>
        <dbReference type="ARBA" id="ARBA00004651"/>
    </source>
</evidence>
<feature type="domain" description="Cardiolipin synthase N-terminal" evidence="8">
    <location>
        <begin position="27"/>
        <end position="73"/>
    </location>
</feature>
<evidence type="ECO:0000256" key="3">
    <source>
        <dbReference type="ARBA" id="ARBA00022692"/>
    </source>
</evidence>
<evidence type="ECO:0000259" key="7">
    <source>
        <dbReference type="Pfam" id="PF09851"/>
    </source>
</evidence>
<sequence>MSAHVNLAYDYPVLGAFWTVLWIFLWVLWVMLLFRVIADIFRDDKLSGWAKAAWLLFTVFLPFLGVFVYVLARGREMGGREIRHAQAQRRAFDEYVRETAAGPGNRSAADELAKLSEIKARGDISEAEFQRAKEKILH</sequence>
<dbReference type="Pfam" id="PF13396">
    <property type="entry name" value="PLDc_N"/>
    <property type="match status" value="1"/>
</dbReference>
<dbReference type="AlphaFoldDB" id="A0A3S9PDU2"/>
<dbReference type="Proteomes" id="UP000267900">
    <property type="component" value="Chromosome"/>
</dbReference>
<evidence type="ECO:0000256" key="5">
    <source>
        <dbReference type="ARBA" id="ARBA00023136"/>
    </source>
</evidence>
<keyword evidence="5 6" id="KW-0472">Membrane</keyword>
<comment type="subcellular location">
    <subcellularLocation>
        <location evidence="1">Cell membrane</location>
        <topology evidence="1">Multi-pass membrane protein</topology>
    </subcellularLocation>
</comment>
<dbReference type="EMBL" id="CP034587">
    <property type="protein sequence ID" value="AZQ70514.1"/>
    <property type="molecule type" value="Genomic_DNA"/>
</dbReference>
<proteinExistence type="predicted"/>
<keyword evidence="4 6" id="KW-1133">Transmembrane helix</keyword>
<dbReference type="InterPro" id="IPR027379">
    <property type="entry name" value="CLS_N"/>
</dbReference>
<reference evidence="9 10" key="1">
    <citation type="submission" date="2018-12" db="EMBL/GenBank/DDBJ databases">
        <title>The whole draft genome of Streptomyce luteoverticillatus CGMCC 15060.</title>
        <authorList>
            <person name="Feng Z."/>
            <person name="Chen G."/>
            <person name="Zhang J."/>
            <person name="Zhu H."/>
            <person name="Yu X."/>
            <person name="Zhang W."/>
            <person name="Zhang X."/>
        </authorList>
    </citation>
    <scope>NUCLEOTIDE SEQUENCE [LARGE SCALE GENOMIC DNA]</scope>
    <source>
        <strain evidence="9 10">CGMCC 15060</strain>
    </source>
</reference>
<keyword evidence="10" id="KW-1185">Reference proteome</keyword>
<evidence type="ECO:0000256" key="6">
    <source>
        <dbReference type="SAM" id="Phobius"/>
    </source>
</evidence>
<name>A0A3S9PDU2_STRLT</name>
<feature type="transmembrane region" description="Helical" evidence="6">
    <location>
        <begin position="52"/>
        <end position="72"/>
    </location>
</feature>
<evidence type="ECO:0000259" key="8">
    <source>
        <dbReference type="Pfam" id="PF13396"/>
    </source>
</evidence>
<accession>A0A3S9PDU2</accession>
<keyword evidence="3 6" id="KW-0812">Transmembrane</keyword>
<dbReference type="OrthoDB" id="7596142at2"/>
<evidence type="ECO:0000313" key="10">
    <source>
        <dbReference type="Proteomes" id="UP000267900"/>
    </source>
</evidence>
<dbReference type="InterPro" id="IPR018649">
    <property type="entry name" value="SHOCT"/>
</dbReference>